<organism evidence="2 3">
    <name type="scientific">Candidatus Burkholderia verschuerenii</name>
    <dbReference type="NCBI Taxonomy" id="242163"/>
    <lineage>
        <taxon>Bacteria</taxon>
        <taxon>Pseudomonadati</taxon>
        <taxon>Pseudomonadota</taxon>
        <taxon>Betaproteobacteria</taxon>
        <taxon>Burkholderiales</taxon>
        <taxon>Burkholderiaceae</taxon>
        <taxon>Burkholderia</taxon>
    </lineage>
</organism>
<keyword evidence="3" id="KW-1185">Reference proteome</keyword>
<dbReference type="InterPro" id="IPR018718">
    <property type="entry name" value="DUF2242"/>
</dbReference>
<feature type="compositionally biased region" description="Low complexity" evidence="1">
    <location>
        <begin position="264"/>
        <end position="298"/>
    </location>
</feature>
<evidence type="ECO:0000313" key="3">
    <source>
        <dbReference type="Proteomes" id="UP000036959"/>
    </source>
</evidence>
<comment type="caution">
    <text evidence="2">The sequence shown here is derived from an EMBL/GenBank/DDBJ whole genome shotgun (WGS) entry which is preliminary data.</text>
</comment>
<dbReference type="PATRIC" id="fig|242163.4.peg.1009"/>
<sequence>MFFGTSFFIGGSDGTTIYVCRVSHLVFAVPMPTPLRLAFASLALLALAACGGRSATTPSYQQELFNSGASPFAHNFDATVNETCEAARRALLSQGFLTTMGQPDTVDATKNFQPTADQHVVVSFHVVCTPGENATNTSIAYVNAVQDGYALKKSDTSASVGLSVFGSLSLPIRSNNDAMVKITSETVPAGKFYDRFFGLMGHYLSTVPRSAPVAADEVKSKPLAPSIVVSSPELTPTPIVVTNPAAATAIQASAAAAETRKEAQAAAANASGASAPSTPAEGPVSASASGSATSTLSR</sequence>
<accession>A0A0L0MB40</accession>
<reference evidence="3" key="1">
    <citation type="submission" date="2015-06" db="EMBL/GenBank/DDBJ databases">
        <title>Comparative genomics of Burkholderia leaf nodule symbionts.</title>
        <authorList>
            <person name="Carlier A."/>
            <person name="Eberl L."/>
            <person name="Pinto-Carbo M."/>
        </authorList>
    </citation>
    <scope>NUCLEOTIDE SEQUENCE [LARGE SCALE GENOMIC DNA]</scope>
    <source>
        <strain evidence="3">UZHbot4</strain>
    </source>
</reference>
<gene>
    <name evidence="2" type="ORF">BVER_03261c</name>
</gene>
<dbReference type="AlphaFoldDB" id="A0A0L0MB40"/>
<evidence type="ECO:0000256" key="1">
    <source>
        <dbReference type="SAM" id="MobiDB-lite"/>
    </source>
</evidence>
<proteinExistence type="predicted"/>
<protein>
    <recommendedName>
        <fullName evidence="4">Lipoprotein</fullName>
    </recommendedName>
</protein>
<dbReference type="Pfam" id="PF10001">
    <property type="entry name" value="DUF2242"/>
    <property type="match status" value="1"/>
</dbReference>
<dbReference type="EMBL" id="LFJJ01000125">
    <property type="protein sequence ID" value="KND59486.1"/>
    <property type="molecule type" value="Genomic_DNA"/>
</dbReference>
<evidence type="ECO:0008006" key="4">
    <source>
        <dbReference type="Google" id="ProtNLM"/>
    </source>
</evidence>
<name>A0A0L0MB40_9BURK</name>
<dbReference type="Proteomes" id="UP000036959">
    <property type="component" value="Unassembled WGS sequence"/>
</dbReference>
<evidence type="ECO:0000313" key="2">
    <source>
        <dbReference type="EMBL" id="KND59486.1"/>
    </source>
</evidence>
<feature type="region of interest" description="Disordered" evidence="1">
    <location>
        <begin position="258"/>
        <end position="298"/>
    </location>
</feature>